<dbReference type="CDD" id="cd00009">
    <property type="entry name" value="AAA"/>
    <property type="match status" value="1"/>
</dbReference>
<evidence type="ECO:0000256" key="5">
    <source>
        <dbReference type="ARBA" id="ARBA00023163"/>
    </source>
</evidence>
<dbReference type="Gene3D" id="1.10.10.60">
    <property type="entry name" value="Homeodomain-like"/>
    <property type="match status" value="1"/>
</dbReference>
<dbReference type="SUPFAM" id="SSF52172">
    <property type="entry name" value="CheY-like"/>
    <property type="match status" value="1"/>
</dbReference>
<dbReference type="Pfam" id="PF00158">
    <property type="entry name" value="Sigma54_activat"/>
    <property type="match status" value="1"/>
</dbReference>
<dbReference type="InterPro" id="IPR003593">
    <property type="entry name" value="AAA+_ATPase"/>
</dbReference>
<sequence length="450" mass="49612">MTDKILLVDDELDLLSTVSRALKRQGYTVHTATSGAEALEALSETIYDLVISDLAMEPIDGMELLKRVRSIDTLLPIIMMTGVGSIETAVESIKLGAYHYITKPFTPQELLLLVHRAIEHGQLNRKLESIQARDDNKESDSMVIGNNAMIQQMMTTMDKVSESDAPILIQGETGTGKSLFAKRIHTISSRADKSFFTIDCGALTETLLESELFGHVKGAFTGATRTKRGLLEEAQGGTIFLDEIGDLSPSTQVKLLRAIQEKEIKPVGSNTSSIIDVRFLAATSRDLESGVETGEFRKDLYYRLAVIPVRLPPLRERQDDIVLFVDFFVRKFNKRYNKAVTAIDPSAMQVILDSPWPGNIRELENVIERAVLLANGETIALNSLNTCPQSFATMQTHNAPLPLKTAVSKAEATAIRTALKATNGNRSKAAQILGIGRTTLYEKIDAYRID</sequence>
<dbReference type="SUPFAM" id="SSF52540">
    <property type="entry name" value="P-loop containing nucleoside triphosphate hydrolases"/>
    <property type="match status" value="1"/>
</dbReference>
<evidence type="ECO:0000256" key="1">
    <source>
        <dbReference type="ARBA" id="ARBA00022741"/>
    </source>
</evidence>
<dbReference type="Pfam" id="PF25601">
    <property type="entry name" value="AAA_lid_14"/>
    <property type="match status" value="1"/>
</dbReference>
<dbReference type="PROSITE" id="PS50110">
    <property type="entry name" value="RESPONSE_REGULATORY"/>
    <property type="match status" value="1"/>
</dbReference>
<dbReference type="InterPro" id="IPR011006">
    <property type="entry name" value="CheY-like_superfamily"/>
</dbReference>
<accession>A0ABM8B0D1</accession>
<dbReference type="PROSITE" id="PS50045">
    <property type="entry name" value="SIGMA54_INTERACT_4"/>
    <property type="match status" value="1"/>
</dbReference>
<dbReference type="SMART" id="SM00382">
    <property type="entry name" value="AAA"/>
    <property type="match status" value="1"/>
</dbReference>
<proteinExistence type="predicted"/>
<evidence type="ECO:0000313" key="10">
    <source>
        <dbReference type="Proteomes" id="UP001317742"/>
    </source>
</evidence>
<keyword evidence="10" id="KW-1185">Reference proteome</keyword>
<keyword evidence="2" id="KW-0067">ATP-binding</keyword>
<name>A0ABM8B0D1_9BACT</name>
<evidence type="ECO:0000256" key="6">
    <source>
        <dbReference type="PROSITE-ProRule" id="PRU00169"/>
    </source>
</evidence>
<dbReference type="Pfam" id="PF00072">
    <property type="entry name" value="Response_reg"/>
    <property type="match status" value="1"/>
</dbReference>
<evidence type="ECO:0000256" key="3">
    <source>
        <dbReference type="ARBA" id="ARBA00023015"/>
    </source>
</evidence>
<dbReference type="Gene3D" id="1.10.8.60">
    <property type="match status" value="1"/>
</dbReference>
<dbReference type="SMART" id="SM00448">
    <property type="entry name" value="REC"/>
    <property type="match status" value="1"/>
</dbReference>
<evidence type="ECO:0000259" key="7">
    <source>
        <dbReference type="PROSITE" id="PS50045"/>
    </source>
</evidence>
<dbReference type="Gene3D" id="3.40.50.2300">
    <property type="match status" value="1"/>
</dbReference>
<dbReference type="InterPro" id="IPR025662">
    <property type="entry name" value="Sigma_54_int_dom_ATP-bd_1"/>
</dbReference>
<keyword evidence="4" id="KW-0238">DNA-binding</keyword>
<dbReference type="SUPFAM" id="SSF46689">
    <property type="entry name" value="Homeodomain-like"/>
    <property type="match status" value="1"/>
</dbReference>
<keyword evidence="5" id="KW-0804">Transcription</keyword>
<dbReference type="RefSeq" id="WP_281762892.1">
    <property type="nucleotide sequence ID" value="NZ_AP026709.1"/>
</dbReference>
<keyword evidence="1" id="KW-0547">Nucleotide-binding</keyword>
<dbReference type="InterPro" id="IPR025944">
    <property type="entry name" value="Sigma_54_int_dom_CS"/>
</dbReference>
<dbReference type="PROSITE" id="PS00688">
    <property type="entry name" value="SIGMA54_INTERACT_3"/>
    <property type="match status" value="1"/>
</dbReference>
<evidence type="ECO:0000256" key="4">
    <source>
        <dbReference type="ARBA" id="ARBA00023125"/>
    </source>
</evidence>
<dbReference type="InterPro" id="IPR027417">
    <property type="entry name" value="P-loop_NTPase"/>
</dbReference>
<dbReference type="Gene3D" id="3.40.50.300">
    <property type="entry name" value="P-loop containing nucleotide triphosphate hydrolases"/>
    <property type="match status" value="1"/>
</dbReference>
<dbReference type="PROSITE" id="PS00676">
    <property type="entry name" value="SIGMA54_INTERACT_2"/>
    <property type="match status" value="1"/>
</dbReference>
<dbReference type="InterPro" id="IPR009057">
    <property type="entry name" value="Homeodomain-like_sf"/>
</dbReference>
<dbReference type="InterPro" id="IPR002197">
    <property type="entry name" value="HTH_Fis"/>
</dbReference>
<keyword evidence="3" id="KW-0805">Transcription regulation</keyword>
<dbReference type="PRINTS" id="PR01590">
    <property type="entry name" value="HTHFIS"/>
</dbReference>
<feature type="domain" description="Sigma-54 factor interaction" evidence="7">
    <location>
        <begin position="143"/>
        <end position="372"/>
    </location>
</feature>
<evidence type="ECO:0000313" key="9">
    <source>
        <dbReference type="EMBL" id="BDQ37023.1"/>
    </source>
</evidence>
<dbReference type="EMBL" id="AP026709">
    <property type="protein sequence ID" value="BDQ37023.1"/>
    <property type="molecule type" value="Genomic_DNA"/>
</dbReference>
<evidence type="ECO:0000256" key="2">
    <source>
        <dbReference type="ARBA" id="ARBA00022840"/>
    </source>
</evidence>
<dbReference type="InterPro" id="IPR001789">
    <property type="entry name" value="Sig_transdc_resp-reg_receiver"/>
</dbReference>
<protein>
    <submittedName>
        <fullName evidence="9">Acetoacetate metabolism regulatory protein AtoC</fullName>
    </submittedName>
</protein>
<organism evidence="9 10">
    <name type="scientific">Pseudodesulfovibrio nedwellii</name>
    <dbReference type="NCBI Taxonomy" id="2973072"/>
    <lineage>
        <taxon>Bacteria</taxon>
        <taxon>Pseudomonadati</taxon>
        <taxon>Thermodesulfobacteriota</taxon>
        <taxon>Desulfovibrionia</taxon>
        <taxon>Desulfovibrionales</taxon>
        <taxon>Desulfovibrionaceae</taxon>
    </lineage>
</organism>
<dbReference type="PANTHER" id="PTHR32071">
    <property type="entry name" value="TRANSCRIPTIONAL REGULATORY PROTEIN"/>
    <property type="match status" value="1"/>
</dbReference>
<dbReference type="InterPro" id="IPR025943">
    <property type="entry name" value="Sigma_54_int_dom_ATP-bd_2"/>
</dbReference>
<gene>
    <name evidence="9" type="ORF">SYK_13830</name>
</gene>
<feature type="modified residue" description="4-aspartylphosphate" evidence="6">
    <location>
        <position position="53"/>
    </location>
</feature>
<dbReference type="Pfam" id="PF02954">
    <property type="entry name" value="HTH_8"/>
    <property type="match status" value="1"/>
</dbReference>
<reference evidence="9 10" key="1">
    <citation type="submission" date="2022-08" db="EMBL/GenBank/DDBJ databases">
        <title>Genome Sequence of the sulphate-reducing bacterium, Pseudodesulfovibrio sp. SYK.</title>
        <authorList>
            <person name="Kondo R."/>
            <person name="Kataoka T."/>
        </authorList>
    </citation>
    <scope>NUCLEOTIDE SEQUENCE [LARGE SCALE GENOMIC DNA]</scope>
    <source>
        <strain evidence="9 10">SYK</strain>
    </source>
</reference>
<feature type="domain" description="Response regulatory" evidence="8">
    <location>
        <begin position="4"/>
        <end position="118"/>
    </location>
</feature>
<dbReference type="InterPro" id="IPR002078">
    <property type="entry name" value="Sigma_54_int"/>
</dbReference>
<dbReference type="PROSITE" id="PS00675">
    <property type="entry name" value="SIGMA54_INTERACT_1"/>
    <property type="match status" value="1"/>
</dbReference>
<evidence type="ECO:0000259" key="8">
    <source>
        <dbReference type="PROSITE" id="PS50110"/>
    </source>
</evidence>
<dbReference type="Proteomes" id="UP001317742">
    <property type="component" value="Chromosome"/>
</dbReference>
<keyword evidence="6" id="KW-0597">Phosphoprotein</keyword>
<dbReference type="InterPro" id="IPR058031">
    <property type="entry name" value="AAA_lid_NorR"/>
</dbReference>